<name>A0A9W7EQY3_9STRA</name>
<feature type="compositionally biased region" description="Basic and acidic residues" evidence="1">
    <location>
        <begin position="136"/>
        <end position="155"/>
    </location>
</feature>
<evidence type="ECO:0000313" key="3">
    <source>
        <dbReference type="EMBL" id="GMH86458.1"/>
    </source>
</evidence>
<organism evidence="3 4">
    <name type="scientific">Triparma verrucosa</name>
    <dbReference type="NCBI Taxonomy" id="1606542"/>
    <lineage>
        <taxon>Eukaryota</taxon>
        <taxon>Sar</taxon>
        <taxon>Stramenopiles</taxon>
        <taxon>Ochrophyta</taxon>
        <taxon>Bolidophyceae</taxon>
        <taxon>Parmales</taxon>
        <taxon>Triparmaceae</taxon>
        <taxon>Triparma</taxon>
    </lineage>
</organism>
<evidence type="ECO:0000256" key="2">
    <source>
        <dbReference type="SAM" id="Phobius"/>
    </source>
</evidence>
<feature type="compositionally biased region" description="Basic and acidic residues" evidence="1">
    <location>
        <begin position="167"/>
        <end position="176"/>
    </location>
</feature>
<proteinExistence type="predicted"/>
<accession>A0A9W7EQY3</accession>
<evidence type="ECO:0000256" key="1">
    <source>
        <dbReference type="SAM" id="MobiDB-lite"/>
    </source>
</evidence>
<feature type="transmembrane region" description="Helical" evidence="2">
    <location>
        <begin position="20"/>
        <end position="40"/>
    </location>
</feature>
<reference evidence="4" key="1">
    <citation type="journal article" date="2023" name="Commun. Biol.">
        <title>Genome analysis of Parmales, the sister group of diatoms, reveals the evolutionary specialization of diatoms from phago-mixotrophs to photoautotrophs.</title>
        <authorList>
            <person name="Ban H."/>
            <person name="Sato S."/>
            <person name="Yoshikawa S."/>
            <person name="Yamada K."/>
            <person name="Nakamura Y."/>
            <person name="Ichinomiya M."/>
            <person name="Sato N."/>
            <person name="Blanc-Mathieu R."/>
            <person name="Endo H."/>
            <person name="Kuwata A."/>
            <person name="Ogata H."/>
        </authorList>
    </citation>
    <scope>NUCLEOTIDE SEQUENCE [LARGE SCALE GENOMIC DNA]</scope>
    <source>
        <strain evidence="4">NIES 3699</strain>
    </source>
</reference>
<protein>
    <submittedName>
        <fullName evidence="3">Uncharacterized protein</fullName>
    </submittedName>
</protein>
<keyword evidence="4" id="KW-1185">Reference proteome</keyword>
<feature type="compositionally biased region" description="Basic and acidic residues" evidence="1">
    <location>
        <begin position="198"/>
        <end position="210"/>
    </location>
</feature>
<keyword evidence="2" id="KW-0472">Membrane</keyword>
<keyword evidence="2" id="KW-1133">Transmembrane helix</keyword>
<evidence type="ECO:0000313" key="4">
    <source>
        <dbReference type="Proteomes" id="UP001165160"/>
    </source>
</evidence>
<feature type="region of interest" description="Disordered" evidence="1">
    <location>
        <begin position="136"/>
        <end position="266"/>
    </location>
</feature>
<feature type="region of interest" description="Disordered" evidence="1">
    <location>
        <begin position="50"/>
        <end position="83"/>
    </location>
</feature>
<comment type="caution">
    <text evidence="3">The sequence shown here is derived from an EMBL/GenBank/DDBJ whole genome shotgun (WGS) entry which is preliminary data.</text>
</comment>
<keyword evidence="2" id="KW-0812">Transmembrane</keyword>
<sequence length="266" mass="29322">MLMHVSKLFSEDSYDAEVMGVLLIVSQAIIIVLFLAWTFYQKDNMSTSSNGMAIKNLSGRKKKKEEKKSDEEEGGGGVSMKSSVFEATNPMSGKGGEQISGSFRQEGKGVKEEINLAPAKKSTWLGPMERIKKYMSERQRRSYEQQYDKKPKAKLDFSLSDVGEPPPPRRDKDGVEMKVISGGWDGSLLSMKANPLQEGREGGRPGEGETIKLANKKNISKEPPKRKSIFAIPKDKLEEALIGPPKIPPPPTAEDDIGPPPFPPQS</sequence>
<dbReference type="EMBL" id="BRXX01000060">
    <property type="protein sequence ID" value="GMH86458.1"/>
    <property type="molecule type" value="Genomic_DNA"/>
</dbReference>
<dbReference type="Proteomes" id="UP001165160">
    <property type="component" value="Unassembled WGS sequence"/>
</dbReference>
<feature type="compositionally biased region" description="Pro residues" evidence="1">
    <location>
        <begin position="245"/>
        <end position="266"/>
    </location>
</feature>
<gene>
    <name evidence="3" type="ORF">TrVE_jg3946</name>
</gene>
<dbReference type="AlphaFoldDB" id="A0A9W7EQY3"/>